<accession>A0A077WHC8</accession>
<feature type="chain" id="PRO_5001726178" description="Extracellular membrane protein CFEM domain-containing protein" evidence="1">
    <location>
        <begin position="19"/>
        <end position="72"/>
    </location>
</feature>
<feature type="signal peptide" evidence="1">
    <location>
        <begin position="1"/>
        <end position="18"/>
    </location>
</feature>
<keyword evidence="1" id="KW-0732">Signal</keyword>
<evidence type="ECO:0000256" key="1">
    <source>
        <dbReference type="SAM" id="SignalP"/>
    </source>
</evidence>
<evidence type="ECO:0000313" key="2">
    <source>
        <dbReference type="EMBL" id="CDS06554.1"/>
    </source>
</evidence>
<protein>
    <recommendedName>
        <fullName evidence="3">Extracellular membrane protein CFEM domain-containing protein</fullName>
    </recommendedName>
</protein>
<dbReference type="EMBL" id="LK023320">
    <property type="protein sequence ID" value="CDS06554.1"/>
    <property type="molecule type" value="Genomic_DNA"/>
</dbReference>
<organism evidence="2">
    <name type="scientific">Lichtheimia ramosa</name>
    <dbReference type="NCBI Taxonomy" id="688394"/>
    <lineage>
        <taxon>Eukaryota</taxon>
        <taxon>Fungi</taxon>
        <taxon>Fungi incertae sedis</taxon>
        <taxon>Mucoromycota</taxon>
        <taxon>Mucoromycotina</taxon>
        <taxon>Mucoromycetes</taxon>
        <taxon>Mucorales</taxon>
        <taxon>Lichtheimiaceae</taxon>
        <taxon>Lichtheimia</taxon>
    </lineage>
</organism>
<dbReference type="AlphaFoldDB" id="A0A077WHC8"/>
<evidence type="ECO:0008006" key="3">
    <source>
        <dbReference type="Google" id="ProtNLM"/>
    </source>
</evidence>
<name>A0A077WHC8_9FUNG</name>
<gene>
    <name evidence="2" type="ORF">LRAMOSA09082</name>
</gene>
<reference evidence="2" key="1">
    <citation type="journal article" date="2014" name="Genome Announc.">
        <title>De novo whole-genome sequence and genome annotation of Lichtheimia ramosa.</title>
        <authorList>
            <person name="Linde J."/>
            <person name="Schwartze V."/>
            <person name="Binder U."/>
            <person name="Lass-Florl C."/>
            <person name="Voigt K."/>
            <person name="Horn F."/>
        </authorList>
    </citation>
    <scope>NUCLEOTIDE SEQUENCE</scope>
    <source>
        <strain evidence="2">JMRC FSU:6197</strain>
    </source>
</reference>
<sequence>MKTILLVTLFSIVAIVNAAPPPPPQKFDCYQAKTEQDCSSHPECISSILTSAYPDDNALNEEILCVPKHPKN</sequence>
<proteinExistence type="predicted"/>